<reference evidence="3" key="1">
    <citation type="journal article" date="2018" name="DNA Res.">
        <title>Multiple hybrid de novo genome assembly of finger millet, an orphan allotetraploid crop.</title>
        <authorList>
            <person name="Hatakeyama M."/>
            <person name="Aluri S."/>
            <person name="Balachadran M.T."/>
            <person name="Sivarajan S.R."/>
            <person name="Patrignani A."/>
            <person name="Gruter S."/>
            <person name="Poveda L."/>
            <person name="Shimizu-Inatsugi R."/>
            <person name="Baeten J."/>
            <person name="Francoijs K.J."/>
            <person name="Nataraja K.N."/>
            <person name="Reddy Y.A.N."/>
            <person name="Phadnis S."/>
            <person name="Ravikumar R.L."/>
            <person name="Schlapbach R."/>
            <person name="Sreeman S.M."/>
            <person name="Shimizu K.K."/>
        </authorList>
    </citation>
    <scope>NUCLEOTIDE SEQUENCE</scope>
</reference>
<dbReference type="Proteomes" id="UP001054889">
    <property type="component" value="Unassembled WGS sequence"/>
</dbReference>
<feature type="compositionally biased region" description="Polar residues" evidence="1">
    <location>
        <begin position="27"/>
        <end position="36"/>
    </location>
</feature>
<evidence type="ECO:0000313" key="3">
    <source>
        <dbReference type="EMBL" id="GJM96263.1"/>
    </source>
</evidence>
<accession>A0AAV5CDA9</accession>
<comment type="caution">
    <text evidence="3">The sequence shown here is derived from an EMBL/GenBank/DDBJ whole genome shotgun (WGS) entry which is preliminary data.</text>
</comment>
<evidence type="ECO:0000256" key="2">
    <source>
        <dbReference type="SAM" id="Phobius"/>
    </source>
</evidence>
<keyword evidence="4" id="KW-1185">Reference proteome</keyword>
<reference evidence="3" key="2">
    <citation type="submission" date="2021-12" db="EMBL/GenBank/DDBJ databases">
        <title>Resequencing data analysis of finger millet.</title>
        <authorList>
            <person name="Hatakeyama M."/>
            <person name="Aluri S."/>
            <person name="Balachadran M.T."/>
            <person name="Sivarajan S.R."/>
            <person name="Poveda L."/>
            <person name="Shimizu-Inatsugi R."/>
            <person name="Schlapbach R."/>
            <person name="Sreeman S.M."/>
            <person name="Shimizu K.K."/>
        </authorList>
    </citation>
    <scope>NUCLEOTIDE SEQUENCE</scope>
</reference>
<protein>
    <submittedName>
        <fullName evidence="3">Uncharacterized protein</fullName>
    </submittedName>
</protein>
<keyword evidence="2" id="KW-1133">Transmembrane helix</keyword>
<feature type="region of interest" description="Disordered" evidence="1">
    <location>
        <begin position="557"/>
        <end position="616"/>
    </location>
</feature>
<keyword evidence="2" id="KW-0472">Membrane</keyword>
<feature type="transmembrane region" description="Helical" evidence="2">
    <location>
        <begin position="518"/>
        <end position="541"/>
    </location>
</feature>
<evidence type="ECO:0000256" key="1">
    <source>
        <dbReference type="SAM" id="MobiDB-lite"/>
    </source>
</evidence>
<name>A0AAV5CDA9_ELECO</name>
<feature type="region of interest" description="Disordered" evidence="1">
    <location>
        <begin position="1"/>
        <end position="40"/>
    </location>
</feature>
<feature type="compositionally biased region" description="Acidic residues" evidence="1">
    <location>
        <begin position="560"/>
        <end position="591"/>
    </location>
</feature>
<dbReference type="EMBL" id="BQKI01000006">
    <property type="protein sequence ID" value="GJM96263.1"/>
    <property type="molecule type" value="Genomic_DNA"/>
</dbReference>
<evidence type="ECO:0000313" key="4">
    <source>
        <dbReference type="Proteomes" id="UP001054889"/>
    </source>
</evidence>
<proteinExistence type="predicted"/>
<sequence length="616" mass="68014">MLGGFSNTSPPSPPYSVSSKEVDSDGSPFQSDQNPHNLAAGTWMPQGDMAFACCFTFTSGQPQHATATFIREAILVVGCRLRFIMFPSSRGDLLIQFDGPNEQDYIISCSPIKHVGTWLHLQRPEDTDNRYACPPEWLAAISATDFPIEHWSTVGIIVAFRCMGTAVKIDPACLNLKEFSAANGVQCLVAWERACQPKEAGGLGLKQLDTQNQCLLLKLLHRLHHPNGSSWARWARDNVCLATLNGNVQGVHWGTLRALLPTYRRITTVTVGDDRYTHFWDDSWLDGAPLSQAFPAPHSHAACADITVPDAVMDGLDSFLVPRLSVVATQELQALDCLLAEVVLIEDPDQRSSPLETSNHKLSASALYKLATAPTTSCDFYDFVWHNRASASSILWMVPGARKNPLWKHRNEIIFQGKKSSLQRFLLACREDARLWACRLPLHDCAVVESWFSLLQCPPAAEPTDSPSMAQGLRAGLSFLPRPGVRTATPPSAGIVCVRSRRRRLMIVRAGGPPSTNVLILAFVLPLSLFVGTLVTAARVADDLDERFLREMEINQAIMEENEASDDDSGEEDDDDRQYVEGEEEEEDEQPTVEKKEAVVAGAAATRTRNRPIRKV</sequence>
<dbReference type="PANTHER" id="PTHR37753">
    <property type="entry name" value="OS01G0940600 PROTEIN"/>
    <property type="match status" value="1"/>
</dbReference>
<gene>
    <name evidence="3" type="primary">ga13083</name>
    <name evidence="3" type="ORF">PR202_ga13083</name>
</gene>
<organism evidence="3 4">
    <name type="scientific">Eleusine coracana subsp. coracana</name>
    <dbReference type="NCBI Taxonomy" id="191504"/>
    <lineage>
        <taxon>Eukaryota</taxon>
        <taxon>Viridiplantae</taxon>
        <taxon>Streptophyta</taxon>
        <taxon>Embryophyta</taxon>
        <taxon>Tracheophyta</taxon>
        <taxon>Spermatophyta</taxon>
        <taxon>Magnoliopsida</taxon>
        <taxon>Liliopsida</taxon>
        <taxon>Poales</taxon>
        <taxon>Poaceae</taxon>
        <taxon>PACMAD clade</taxon>
        <taxon>Chloridoideae</taxon>
        <taxon>Cynodonteae</taxon>
        <taxon>Eleusininae</taxon>
        <taxon>Eleusine</taxon>
    </lineage>
</organism>
<dbReference type="AlphaFoldDB" id="A0AAV5CDA9"/>
<dbReference type="PANTHER" id="PTHR37753:SF1">
    <property type="entry name" value="OS01G0940600 PROTEIN"/>
    <property type="match status" value="1"/>
</dbReference>
<keyword evidence="2" id="KW-0812">Transmembrane</keyword>